<dbReference type="PANTHER" id="PTHR41324">
    <property type="entry name" value="MEMBRANE PROTEIN-RELATED"/>
    <property type="match status" value="1"/>
</dbReference>
<dbReference type="EMBL" id="AFCE01000150">
    <property type="protein sequence ID" value="EGL82387.1"/>
    <property type="molecule type" value="Genomic_DNA"/>
</dbReference>
<feature type="transmembrane region" description="Helical" evidence="1">
    <location>
        <begin position="76"/>
        <end position="94"/>
    </location>
</feature>
<dbReference type="Proteomes" id="UP000010716">
    <property type="component" value="Unassembled WGS sequence"/>
</dbReference>
<reference evidence="3" key="3">
    <citation type="submission" date="2021-08" db="EMBL/GenBank/DDBJ databases">
        <authorList>
            <person name="de Jong S."/>
            <person name="van den Broek M."/>
            <person name="Merkel A."/>
            <person name="de la Torre Cortes P."/>
            <person name="Kalamorz F."/>
            <person name="Cook G."/>
            <person name="van Loosdrecht M."/>
            <person name="McMillan D."/>
        </authorList>
    </citation>
    <scope>NUCLEOTIDE SEQUENCE</scope>
    <source>
        <strain evidence="3">TA2.A1</strain>
    </source>
</reference>
<protein>
    <submittedName>
        <fullName evidence="3">YybS family protein</fullName>
    </submittedName>
</protein>
<reference evidence="3 5" key="2">
    <citation type="journal article" date="2020" name="Extremophiles">
        <title>Genomic analysis of Caldalkalibacillus thermarum TA2.A1 reveals aerobic alkaliphilic metabolism and evolutionary hallmarks linking alkaliphilic bacteria and plant life.</title>
        <authorList>
            <person name="de Jong S.I."/>
            <person name="van den Broek M.A."/>
            <person name="Merkel A.Y."/>
            <person name="de la Torre Cortes P."/>
            <person name="Kalamorz F."/>
            <person name="Cook G.M."/>
            <person name="van Loosdrecht M.C.M."/>
            <person name="McMillan D.G.G."/>
        </authorList>
    </citation>
    <scope>NUCLEOTIDE SEQUENCE [LARGE SCALE GENOMIC DNA]</scope>
    <source>
        <strain evidence="3 5">TA2.A1</strain>
    </source>
</reference>
<feature type="transmembrane region" description="Helical" evidence="1">
    <location>
        <begin position="101"/>
        <end position="126"/>
    </location>
</feature>
<feature type="transmembrane region" description="Helical" evidence="1">
    <location>
        <begin position="170"/>
        <end position="190"/>
    </location>
</feature>
<feature type="transmembrane region" description="Helical" evidence="1">
    <location>
        <begin position="220"/>
        <end position="236"/>
    </location>
</feature>
<dbReference type="EMBL" id="CP082237">
    <property type="protein sequence ID" value="QZT34263.1"/>
    <property type="molecule type" value="Genomic_DNA"/>
</dbReference>
<dbReference type="Proteomes" id="UP000825179">
    <property type="component" value="Chromosome"/>
</dbReference>
<keyword evidence="1" id="KW-1133">Transmembrane helix</keyword>
<evidence type="ECO:0000313" key="5">
    <source>
        <dbReference type="Proteomes" id="UP000825179"/>
    </source>
</evidence>
<evidence type="ECO:0000313" key="2">
    <source>
        <dbReference type="EMBL" id="EGL82387.1"/>
    </source>
</evidence>
<dbReference type="KEGG" id="cthu:HUR95_02285"/>
<keyword evidence="5" id="KW-1185">Reference proteome</keyword>
<accession>F5L8F4</accession>
<sequence>MQSSSDTQRLVQGALMAALYLVLFLITVYVPFLGLIGLFFLPLPFIVHHLRFGLKSAALVGGVCLFLSPLLAPLPAVFVTLLAVSVGLVMGYYYGEKKAPFLPLLAGMLTYLANYVLAFLFTYLVLNLNMIDVFQQMMEDALLMTEQTAAFLPVPGDENALDVFQEMVDFMVYIFPGLLILSSMLMAGINHAAARPILSRIGFDIQSLPPFRQWNLPKSILFYYLVVLILILLQAVEEGSTWFMLVVNLHLILEILLLLQGLTFVAHFAYVKNIGRILVILAVILSFIPLFSSIIRIVGIIDLGFGLKERLKKAD</sequence>
<dbReference type="eggNOG" id="COG4241">
    <property type="taxonomic scope" value="Bacteria"/>
</dbReference>
<keyword evidence="1" id="KW-0472">Membrane</keyword>
<feature type="transmembrane region" description="Helical" evidence="1">
    <location>
        <begin position="277"/>
        <end position="301"/>
    </location>
</feature>
<dbReference type="Pfam" id="PF09991">
    <property type="entry name" value="DUF2232"/>
    <property type="match status" value="1"/>
</dbReference>
<proteinExistence type="predicted"/>
<dbReference type="OrthoDB" id="2987886at2"/>
<keyword evidence="1" id="KW-0812">Transmembrane</keyword>
<feature type="transmembrane region" description="Helical" evidence="1">
    <location>
        <begin position="242"/>
        <end position="265"/>
    </location>
</feature>
<gene>
    <name evidence="2" type="ORF">CathTA2_2106</name>
    <name evidence="3" type="ORF">HUR95_02285</name>
</gene>
<dbReference type="InterPro" id="IPR018710">
    <property type="entry name" value="DUF2232"/>
</dbReference>
<dbReference type="AlphaFoldDB" id="F5L8F4"/>
<name>F5L8F4_CALTT</name>
<evidence type="ECO:0000313" key="3">
    <source>
        <dbReference type="EMBL" id="QZT34263.1"/>
    </source>
</evidence>
<dbReference type="RefSeq" id="WP_007505364.1">
    <property type="nucleotide sequence ID" value="NZ_AFCE01000150.1"/>
</dbReference>
<evidence type="ECO:0000256" key="1">
    <source>
        <dbReference type="SAM" id="Phobius"/>
    </source>
</evidence>
<evidence type="ECO:0000313" key="4">
    <source>
        <dbReference type="Proteomes" id="UP000010716"/>
    </source>
</evidence>
<organism evidence="2 4">
    <name type="scientific">Caldalkalibacillus thermarum (strain TA2.A1)</name>
    <dbReference type="NCBI Taxonomy" id="986075"/>
    <lineage>
        <taxon>Bacteria</taxon>
        <taxon>Bacillati</taxon>
        <taxon>Bacillota</taxon>
        <taxon>Bacilli</taxon>
        <taxon>Bacillales</taxon>
        <taxon>Bacillaceae</taxon>
        <taxon>Caldalkalibacillus</taxon>
    </lineage>
</organism>
<dbReference type="PANTHER" id="PTHR41324:SF1">
    <property type="entry name" value="DUF2232 DOMAIN-CONTAINING PROTEIN"/>
    <property type="match status" value="1"/>
</dbReference>
<feature type="transmembrane region" description="Helical" evidence="1">
    <location>
        <begin position="17"/>
        <end position="40"/>
    </location>
</feature>
<reference evidence="2 4" key="1">
    <citation type="journal article" date="2011" name="J. Bacteriol.">
        <title>Draft genome sequence of the thermoalkaliphilic Caldalkalibacillus thermarum strain TA2.A1.</title>
        <authorList>
            <person name="Kalamorz F."/>
            <person name="Keis S."/>
            <person name="McMillan D.G."/>
            <person name="Olsson K."/>
            <person name="Stanton J.A."/>
            <person name="Stockwell P."/>
            <person name="Black M.A."/>
            <person name="Klingeman D.M."/>
            <person name="Land M.L."/>
            <person name="Han C.S."/>
            <person name="Martin S.L."/>
            <person name="Becher S.A."/>
            <person name="Peddie C.J."/>
            <person name="Morgan H.W."/>
            <person name="Matthies D."/>
            <person name="Preiss L."/>
            <person name="Meier T."/>
            <person name="Brown S.D."/>
            <person name="Cook G.M."/>
        </authorList>
    </citation>
    <scope>NUCLEOTIDE SEQUENCE [LARGE SCALE GENOMIC DNA]</scope>
    <source>
        <strain evidence="2 4">TA2.A1</strain>
    </source>
</reference>